<dbReference type="EC" id="2.7.13.3" evidence="3"/>
<dbReference type="PANTHER" id="PTHR43547">
    <property type="entry name" value="TWO-COMPONENT HISTIDINE KINASE"/>
    <property type="match status" value="1"/>
</dbReference>
<gene>
    <name evidence="15" type="ORF">CKF48_05725</name>
</gene>
<dbReference type="GO" id="GO:0000155">
    <property type="term" value="F:phosphorelay sensor kinase activity"/>
    <property type="evidence" value="ECO:0007669"/>
    <property type="project" value="InterPro"/>
</dbReference>
<comment type="catalytic activity">
    <reaction evidence="1">
        <text>ATP + protein L-histidine = ADP + protein N-phospho-L-histidine.</text>
        <dbReference type="EC" id="2.7.13.3"/>
    </reaction>
</comment>
<dbReference type="Pfam" id="PF14689">
    <property type="entry name" value="SPOB_a"/>
    <property type="match status" value="1"/>
</dbReference>
<dbReference type="EMBL" id="CP022983">
    <property type="protein sequence ID" value="ASV66864.1"/>
    <property type="molecule type" value="Genomic_DNA"/>
</dbReference>
<keyword evidence="13" id="KW-0472">Membrane</keyword>
<dbReference type="SUPFAM" id="SSF55874">
    <property type="entry name" value="ATPase domain of HSP90 chaperone/DNA topoisomerase II/histidine kinase"/>
    <property type="match status" value="1"/>
</dbReference>
<evidence type="ECO:0000256" key="10">
    <source>
        <dbReference type="ARBA" id="ARBA00022840"/>
    </source>
</evidence>
<evidence type="ECO:0000256" key="13">
    <source>
        <dbReference type="SAM" id="Phobius"/>
    </source>
</evidence>
<keyword evidence="16" id="KW-1185">Reference proteome</keyword>
<dbReference type="Pfam" id="PF02518">
    <property type="entry name" value="HATPase_c"/>
    <property type="match status" value="1"/>
</dbReference>
<evidence type="ECO:0000313" key="15">
    <source>
        <dbReference type="EMBL" id="ASV66864.1"/>
    </source>
</evidence>
<evidence type="ECO:0000256" key="6">
    <source>
        <dbReference type="ARBA" id="ARBA00022679"/>
    </source>
</evidence>
<dbReference type="InterPro" id="IPR004358">
    <property type="entry name" value="Sig_transdc_His_kin-like_C"/>
</dbReference>
<dbReference type="Gene3D" id="3.30.450.20">
    <property type="entry name" value="PAS domain"/>
    <property type="match status" value="2"/>
</dbReference>
<evidence type="ECO:0000256" key="3">
    <source>
        <dbReference type="ARBA" id="ARBA00012438"/>
    </source>
</evidence>
<keyword evidence="5" id="KW-0597">Phosphoprotein</keyword>
<sequence length="536" mass="60253">MKKLLKVPIKIKILVLIVILIISIIVLLSAMYIVMKLNDDMAKAEELTMQTAKTVSYMPALHDFYNPYKLVNTLGNVVNQVKKIDNMEVFFQKRNGMIIASTDDESTFGELTIEEHEKALIYGSSYVMQTVEEDKKVIKAVAPIMVNYGEYKKVEGAVIVLFEVNQLYEAIWEDIREILKVSVIILFLGIFAGYSLTNSIRKDTLNLEPYEIAAMFRERNAILHSVKEGILSIDEKGMITMVNTSAAQLLTLESGVEGRLVEEVISSEVMIEGLKSCKKQVNVEIQIDEKAIIMNTQPIIEAGKRIGTVASLRDRTEIKRMIDAISEVKQYSDDLRAQSHEFTNKLYAILGLLQLDKKEKAIEFINSEATLLKKEEKIIFTKIKDERVQAILLGKLAQASEKKIDFVIDKESSLEGLPDNLNLSSLIIILGNLISNAFDAVKENAPKEVKFFVTDIGDEVIFEIQDNGTGIAEEMTQQLFEKGQSSKGKNRGYGLFNVQVEIESLNGVIEYSSDEHKGTIFTVYLPKKEGSKNGNH</sequence>
<keyword evidence="7 13" id="KW-0812">Transmembrane</keyword>
<evidence type="ECO:0000256" key="8">
    <source>
        <dbReference type="ARBA" id="ARBA00022741"/>
    </source>
</evidence>
<dbReference type="GO" id="GO:0005886">
    <property type="term" value="C:plasma membrane"/>
    <property type="evidence" value="ECO:0007669"/>
    <property type="project" value="UniProtKB-SubCell"/>
</dbReference>
<accession>A0A248TF86</accession>
<dbReference type="PRINTS" id="PR00344">
    <property type="entry name" value="BCTRLSENSOR"/>
</dbReference>
<feature type="domain" description="Histidine kinase" evidence="14">
    <location>
        <begin position="337"/>
        <end position="529"/>
    </location>
</feature>
<feature type="transmembrane region" description="Helical" evidence="13">
    <location>
        <begin position="13"/>
        <end position="34"/>
    </location>
</feature>
<evidence type="ECO:0000256" key="12">
    <source>
        <dbReference type="ARBA" id="ARBA00023012"/>
    </source>
</evidence>
<evidence type="ECO:0000256" key="1">
    <source>
        <dbReference type="ARBA" id="ARBA00000085"/>
    </source>
</evidence>
<dbReference type="KEGG" id="bko:CKF48_05725"/>
<proteinExistence type="predicted"/>
<dbReference type="SUPFAM" id="SSF55890">
    <property type="entry name" value="Sporulation response regulatory protein Spo0B"/>
    <property type="match status" value="1"/>
</dbReference>
<comment type="subcellular location">
    <subcellularLocation>
        <location evidence="2">Cell membrane</location>
        <topology evidence="2">Multi-pass membrane protein</topology>
    </subcellularLocation>
</comment>
<dbReference type="OrthoDB" id="9792686at2"/>
<dbReference type="InterPro" id="IPR005467">
    <property type="entry name" value="His_kinase_dom"/>
</dbReference>
<dbReference type="SMART" id="SM00387">
    <property type="entry name" value="HATPase_c"/>
    <property type="match status" value="1"/>
</dbReference>
<keyword evidence="9" id="KW-0418">Kinase</keyword>
<keyword evidence="10" id="KW-0067">ATP-binding</keyword>
<name>A0A248TF86_9BACI</name>
<dbReference type="InterPro" id="IPR016120">
    <property type="entry name" value="Sig_transdc_His_kin_SpoOB"/>
</dbReference>
<dbReference type="GO" id="GO:0005524">
    <property type="term" value="F:ATP binding"/>
    <property type="evidence" value="ECO:0007669"/>
    <property type="project" value="UniProtKB-KW"/>
</dbReference>
<evidence type="ECO:0000256" key="11">
    <source>
        <dbReference type="ARBA" id="ARBA00022989"/>
    </source>
</evidence>
<dbReference type="InterPro" id="IPR029151">
    <property type="entry name" value="Sensor-like_sf"/>
</dbReference>
<evidence type="ECO:0000256" key="2">
    <source>
        <dbReference type="ARBA" id="ARBA00004651"/>
    </source>
</evidence>
<dbReference type="RefSeq" id="WP_095370439.1">
    <property type="nucleotide sequence ID" value="NZ_CP022983.1"/>
</dbReference>
<keyword evidence="8" id="KW-0547">Nucleotide-binding</keyword>
<reference evidence="15 16" key="1">
    <citation type="submission" date="2017-08" db="EMBL/GenBank/DDBJ databases">
        <title>Complete Genome Sequence of Bacillus kochii Oregon-R-modENCODE STRAIN BDGP4, isolated from Drosophila melanogaster gut.</title>
        <authorList>
            <person name="Wan K.H."/>
            <person name="Yu C."/>
            <person name="Park S."/>
            <person name="Hammonds A.S."/>
            <person name="Booth B.W."/>
            <person name="Celniker S.E."/>
        </authorList>
    </citation>
    <scope>NUCLEOTIDE SEQUENCE [LARGE SCALE GENOMIC DNA]</scope>
    <source>
        <strain evidence="15 16">BDGP4</strain>
    </source>
</reference>
<evidence type="ECO:0000256" key="4">
    <source>
        <dbReference type="ARBA" id="ARBA00022475"/>
    </source>
</evidence>
<dbReference type="Gene3D" id="1.10.287.130">
    <property type="match status" value="1"/>
</dbReference>
<dbReference type="PANTHER" id="PTHR43547:SF3">
    <property type="entry name" value="SENSOR PROTEIN CITS"/>
    <property type="match status" value="1"/>
</dbReference>
<dbReference type="InterPro" id="IPR039506">
    <property type="entry name" value="SPOB_a"/>
</dbReference>
<dbReference type="Gene3D" id="3.30.565.10">
    <property type="entry name" value="Histidine kinase-like ATPase, C-terminal domain"/>
    <property type="match status" value="1"/>
</dbReference>
<dbReference type="InterPro" id="IPR003594">
    <property type="entry name" value="HATPase_dom"/>
</dbReference>
<keyword evidence="11 13" id="KW-1133">Transmembrane helix</keyword>
<dbReference type="PROSITE" id="PS50109">
    <property type="entry name" value="HIS_KIN"/>
    <property type="match status" value="1"/>
</dbReference>
<evidence type="ECO:0000313" key="16">
    <source>
        <dbReference type="Proteomes" id="UP000215137"/>
    </source>
</evidence>
<keyword evidence="4" id="KW-1003">Cell membrane</keyword>
<dbReference type="Proteomes" id="UP000215137">
    <property type="component" value="Chromosome"/>
</dbReference>
<dbReference type="SUPFAM" id="SSF103190">
    <property type="entry name" value="Sensory domain-like"/>
    <property type="match status" value="1"/>
</dbReference>
<evidence type="ECO:0000256" key="5">
    <source>
        <dbReference type="ARBA" id="ARBA00022553"/>
    </source>
</evidence>
<keyword evidence="12" id="KW-0902">Two-component regulatory system</keyword>
<evidence type="ECO:0000256" key="7">
    <source>
        <dbReference type="ARBA" id="ARBA00022692"/>
    </source>
</evidence>
<dbReference type="InterPro" id="IPR036890">
    <property type="entry name" value="HATPase_C_sf"/>
</dbReference>
<protein>
    <recommendedName>
        <fullName evidence="3">histidine kinase</fullName>
        <ecNumber evidence="3">2.7.13.3</ecNumber>
    </recommendedName>
</protein>
<evidence type="ECO:0000256" key="9">
    <source>
        <dbReference type="ARBA" id="ARBA00022777"/>
    </source>
</evidence>
<organism evidence="15 16">
    <name type="scientific">Cytobacillus kochii</name>
    <dbReference type="NCBI Taxonomy" id="859143"/>
    <lineage>
        <taxon>Bacteria</taxon>
        <taxon>Bacillati</taxon>
        <taxon>Bacillota</taxon>
        <taxon>Bacilli</taxon>
        <taxon>Bacillales</taxon>
        <taxon>Bacillaceae</taxon>
        <taxon>Cytobacillus</taxon>
    </lineage>
</organism>
<dbReference type="AlphaFoldDB" id="A0A248TF86"/>
<keyword evidence="6" id="KW-0808">Transferase</keyword>
<evidence type="ECO:0000259" key="14">
    <source>
        <dbReference type="PROSITE" id="PS50109"/>
    </source>
</evidence>